<dbReference type="OrthoDB" id="155529at2"/>
<dbReference type="Pfam" id="PF03372">
    <property type="entry name" value="Exo_endo_phos"/>
    <property type="match status" value="1"/>
</dbReference>
<dbReference type="Proteomes" id="UP000249898">
    <property type="component" value="Chromosome"/>
</dbReference>
<evidence type="ECO:0000259" key="1">
    <source>
        <dbReference type="Pfam" id="PF03372"/>
    </source>
</evidence>
<organism evidence="2 3">
    <name type="scientific">Marinomonas primoryensis</name>
    <dbReference type="NCBI Taxonomy" id="178399"/>
    <lineage>
        <taxon>Bacteria</taxon>
        <taxon>Pseudomonadati</taxon>
        <taxon>Pseudomonadota</taxon>
        <taxon>Gammaproteobacteria</taxon>
        <taxon>Oceanospirillales</taxon>
        <taxon>Oceanospirillaceae</taxon>
        <taxon>Marinomonas</taxon>
    </lineage>
</organism>
<dbReference type="EMBL" id="CP016181">
    <property type="protein sequence ID" value="AWY01591.1"/>
    <property type="molecule type" value="Genomic_DNA"/>
</dbReference>
<evidence type="ECO:0000313" key="2">
    <source>
        <dbReference type="EMBL" id="AWY01591.1"/>
    </source>
</evidence>
<dbReference type="Gene3D" id="3.60.10.10">
    <property type="entry name" value="Endonuclease/exonuclease/phosphatase"/>
    <property type="match status" value="1"/>
</dbReference>
<evidence type="ECO:0000313" key="3">
    <source>
        <dbReference type="Proteomes" id="UP000249898"/>
    </source>
</evidence>
<reference evidence="2 3" key="1">
    <citation type="submission" date="2016-06" db="EMBL/GenBank/DDBJ databases">
        <title>The sequenced genome of the ice-adhering bacterium Marinomonas primoryensis, from Antarctica.</title>
        <authorList>
            <person name="Graham L."/>
            <person name="Vance T.D.R."/>
            <person name="Davies P.L."/>
        </authorList>
    </citation>
    <scope>NUCLEOTIDE SEQUENCE [LARGE SCALE GENOMIC DNA]</scope>
    <source>
        <strain evidence="2 3">AceL</strain>
    </source>
</reference>
<gene>
    <name evidence="2" type="ORF">A8139_17685</name>
</gene>
<name>A0A2Z4PVJ5_9GAMM</name>
<proteinExistence type="predicted"/>
<protein>
    <recommendedName>
        <fullName evidence="1">Endonuclease/exonuclease/phosphatase domain-containing protein</fullName>
    </recommendedName>
</protein>
<feature type="domain" description="Endonuclease/exonuclease/phosphatase" evidence="1">
    <location>
        <begin position="4"/>
        <end position="216"/>
    </location>
</feature>
<accession>A0A2Z4PVJ5</accession>
<dbReference type="InterPro" id="IPR036691">
    <property type="entry name" value="Endo/exonu/phosph_ase_sf"/>
</dbReference>
<dbReference type="RefSeq" id="WP_112140195.1">
    <property type="nucleotide sequence ID" value="NZ_CP016181.1"/>
</dbReference>
<sequence length="225" mass="25148">MKVATWNIQSNSNLSNLGTIAQKADVICLQEIHGQIIESWGLQKSGKYYIGKHKIGRDDWDVLYWNNTMTINGTMGLAIISAPTITIEDRGVYTFNASQGSHSETRGLPWLKCKDKDNKSMELYSFHSSSNGNNNDHRNKVNLLMTTMMDKTNQATFGDFNMTADYYAANLGAELTLFAGNVPTRIISKKILDYCVCKSDINIVYIETMTLGGSDHQPVVFNATR</sequence>
<dbReference type="GO" id="GO:0003824">
    <property type="term" value="F:catalytic activity"/>
    <property type="evidence" value="ECO:0007669"/>
    <property type="project" value="InterPro"/>
</dbReference>
<dbReference type="InterPro" id="IPR005135">
    <property type="entry name" value="Endo/exonuclease/phosphatase"/>
</dbReference>
<dbReference type="SUPFAM" id="SSF56219">
    <property type="entry name" value="DNase I-like"/>
    <property type="match status" value="1"/>
</dbReference>
<dbReference type="AlphaFoldDB" id="A0A2Z4PVJ5"/>